<dbReference type="GO" id="GO:0032259">
    <property type="term" value="P:methylation"/>
    <property type="evidence" value="ECO:0007669"/>
    <property type="project" value="UniProtKB-KW"/>
</dbReference>
<feature type="compositionally biased region" description="Basic and acidic residues" evidence="1">
    <location>
        <begin position="285"/>
        <end position="313"/>
    </location>
</feature>
<dbReference type="EC" id="2.1.2.1" evidence="2"/>
<proteinExistence type="predicted"/>
<feature type="compositionally biased region" description="Basic and acidic residues" evidence="1">
    <location>
        <begin position="204"/>
        <end position="228"/>
    </location>
</feature>
<feature type="compositionally biased region" description="Basic and acidic residues" evidence="1">
    <location>
        <begin position="49"/>
        <end position="58"/>
    </location>
</feature>
<feature type="compositionally biased region" description="Basic and acidic residues" evidence="1">
    <location>
        <begin position="71"/>
        <end position="93"/>
    </location>
</feature>
<dbReference type="GO" id="GO:0008168">
    <property type="term" value="F:methyltransferase activity"/>
    <property type="evidence" value="ECO:0007669"/>
    <property type="project" value="UniProtKB-KW"/>
</dbReference>
<evidence type="ECO:0000256" key="1">
    <source>
        <dbReference type="SAM" id="MobiDB-lite"/>
    </source>
</evidence>
<feature type="compositionally biased region" description="Basic residues" evidence="1">
    <location>
        <begin position="142"/>
        <end position="158"/>
    </location>
</feature>
<organism evidence="2">
    <name type="scientific">uncultured Thermomicrobiales bacterium</name>
    <dbReference type="NCBI Taxonomy" id="1645740"/>
    <lineage>
        <taxon>Bacteria</taxon>
        <taxon>Pseudomonadati</taxon>
        <taxon>Thermomicrobiota</taxon>
        <taxon>Thermomicrobia</taxon>
        <taxon>Thermomicrobiales</taxon>
        <taxon>environmental samples</taxon>
    </lineage>
</organism>
<keyword evidence="2" id="KW-0489">Methyltransferase</keyword>
<feature type="compositionally biased region" description="Basic residues" evidence="1">
    <location>
        <begin position="166"/>
        <end position="175"/>
    </location>
</feature>
<feature type="region of interest" description="Disordered" evidence="1">
    <location>
        <begin position="1"/>
        <end position="420"/>
    </location>
</feature>
<keyword evidence="2" id="KW-0808">Transferase</keyword>
<feature type="compositionally biased region" description="Basic and acidic residues" evidence="1">
    <location>
        <begin position="178"/>
        <end position="188"/>
    </location>
</feature>
<accession>A0A6J4VRP2</accession>
<sequence>AHPRQAGRRRCRGGRRHRQRGAPAARRDRADRLRELRQRGGPRRRRQRPHEQVRRRVPGEALLRRLRARRPGRDPGHRAREATFRRGARERPTPFRGKRQPDGLPGAPRPGRSDPRPQPSGGRPPHAWPRRQLLRQAFRAPLLRRRSRLRPPRLRRDRRQSARGPTPRRHRRRQRLQSPDRLRPLPGDRRRRRRLPLRRCRPPRRVDRGGSPPEPDRSCPRHDDHHPQDAAGSSWGDGPLWGSAREGGRQEPVPGFAGRPVDARHRRQGRRLRRGAPAGVPGVRGGRDRERPGHGVGPERARSPDRLRRDRQPPDAGRCRLPRLERQARRSPPRRRRHHLQQKHDPGRHAAADPGERHPARHAGDDHPRLRGRGGGAGGPPDRRRPPGPRRSVPAWTSGRRGSPPDEPIPGARGTAGSDV</sequence>
<feature type="compositionally biased region" description="Basic residues" evidence="1">
    <location>
        <begin position="1"/>
        <end position="20"/>
    </location>
</feature>
<protein>
    <submittedName>
        <fullName evidence="2">Serine hydroxymethyltransferase</fullName>
        <ecNumber evidence="2">2.1.2.1</ecNumber>
    </submittedName>
</protein>
<feature type="compositionally biased region" description="Basic residues" evidence="1">
    <location>
        <begin position="329"/>
        <end position="341"/>
    </location>
</feature>
<feature type="non-terminal residue" evidence="2">
    <location>
        <position position="1"/>
    </location>
</feature>
<gene>
    <name evidence="2" type="ORF">AVDCRST_MAG19-4959</name>
</gene>
<dbReference type="GO" id="GO:0004372">
    <property type="term" value="F:glycine hydroxymethyltransferase activity"/>
    <property type="evidence" value="ECO:0007669"/>
    <property type="project" value="UniProtKB-EC"/>
</dbReference>
<dbReference type="EMBL" id="CADCWL010000262">
    <property type="protein sequence ID" value="CAA9586812.1"/>
    <property type="molecule type" value="Genomic_DNA"/>
</dbReference>
<dbReference type="AlphaFoldDB" id="A0A6J4VRP2"/>
<feature type="compositionally biased region" description="Basic and acidic residues" evidence="1">
    <location>
        <begin position="342"/>
        <end position="369"/>
    </location>
</feature>
<feature type="compositionally biased region" description="Basic residues" evidence="1">
    <location>
        <begin position="264"/>
        <end position="274"/>
    </location>
</feature>
<feature type="compositionally biased region" description="Basic residues" evidence="1">
    <location>
        <begin position="189"/>
        <end position="203"/>
    </location>
</feature>
<feature type="compositionally biased region" description="Basic and acidic residues" evidence="1">
    <location>
        <begin position="25"/>
        <end position="38"/>
    </location>
</feature>
<evidence type="ECO:0000313" key="2">
    <source>
        <dbReference type="EMBL" id="CAA9586812.1"/>
    </source>
</evidence>
<name>A0A6J4VRP2_9BACT</name>
<feature type="non-terminal residue" evidence="2">
    <location>
        <position position="420"/>
    </location>
</feature>
<reference evidence="2" key="1">
    <citation type="submission" date="2020-02" db="EMBL/GenBank/DDBJ databases">
        <authorList>
            <person name="Meier V. D."/>
        </authorList>
    </citation>
    <scope>NUCLEOTIDE SEQUENCE</scope>
    <source>
        <strain evidence="2">AVDCRST_MAG19</strain>
    </source>
</reference>